<keyword evidence="3" id="KW-0859">Xylose metabolism</keyword>
<dbReference type="RefSeq" id="WP_262067260.1">
    <property type="nucleotide sequence ID" value="NZ_JAMXOD010000029.1"/>
</dbReference>
<comment type="caution">
    <text evidence="4">The sequence shown here is derived from an EMBL/GenBank/DDBJ whole genome shotgun (WGS) entry which is preliminary data.</text>
</comment>
<keyword evidence="3" id="KW-0119">Carbohydrate metabolism</keyword>
<proteinExistence type="inferred from homology"/>
<reference evidence="4 5" key="1">
    <citation type="journal article" date="2022" name="Genome Biol. Evol.">
        <title>Host diet, physiology and behaviors set the stage for Lachnospiraceae cladogenesis.</title>
        <authorList>
            <person name="Vera-Ponce De Leon A."/>
            <person name="Schneider M."/>
            <person name="Jahnes B.C."/>
            <person name="Sadowski V."/>
            <person name="Camuy-Velez L.A."/>
            <person name="Duan J."/>
            <person name="Sabree Z.L."/>
        </authorList>
    </citation>
    <scope>NUCLEOTIDE SEQUENCE [LARGE SCALE GENOMIC DNA]</scope>
    <source>
        <strain evidence="4 5">PAL113</strain>
    </source>
</reference>
<dbReference type="EMBL" id="JAMZFW010000029">
    <property type="protein sequence ID" value="MCP1103488.1"/>
    <property type="molecule type" value="Genomic_DNA"/>
</dbReference>
<dbReference type="Gene3D" id="1.10.10.10">
    <property type="entry name" value="Winged helix-like DNA-binding domain superfamily/Winged helix DNA-binding domain"/>
    <property type="match status" value="1"/>
</dbReference>
<dbReference type="InterPro" id="IPR000600">
    <property type="entry name" value="ROK"/>
</dbReference>
<protein>
    <submittedName>
        <fullName evidence="4">ROK family transcriptional regulator</fullName>
    </submittedName>
</protein>
<sequence>MIYENIIKTENKQSNRNRIYQLVYLQGKISKPDIATQLGISLPTALQNVKELQAEGLLQEGSPLQSTGGRRAVAVTCTSNARYSIGIDITRNHVRIVIINLMAEIVSSLRIQKIFQNTTDYFSELGNLVDGLIKDSKINPELLLGVGFSVPGVISSDGLLLVYSHVLNVSGLQCSQMKRYLPFPAMLCNDANAAGYAEMWSDRNNSNALYLALSNSVGGAIILNNDLYSGENQRAGEFGHMTLVRDGLPCYCGRNGCMDSYCSAQVLSQHTDGNLDLFFQKLRDGDIKIQNVWKEYLEWLAMAINNLTVSLDCKVILGGYLGSYFEEYLNDLRRLTADISTFDADSEHINVCKYKHDAAAVGAALLFVRPFIEQI</sequence>
<evidence type="ECO:0000313" key="5">
    <source>
        <dbReference type="Proteomes" id="UP001523566"/>
    </source>
</evidence>
<dbReference type="InterPro" id="IPR036388">
    <property type="entry name" value="WH-like_DNA-bd_sf"/>
</dbReference>
<dbReference type="Gene3D" id="3.30.420.40">
    <property type="match status" value="2"/>
</dbReference>
<dbReference type="PANTHER" id="PTHR18964">
    <property type="entry name" value="ROK (REPRESSOR, ORF, KINASE) FAMILY"/>
    <property type="match status" value="1"/>
</dbReference>
<dbReference type="SUPFAM" id="SSF53067">
    <property type="entry name" value="Actin-like ATPase domain"/>
    <property type="match status" value="1"/>
</dbReference>
<evidence type="ECO:0000313" key="4">
    <source>
        <dbReference type="EMBL" id="MCP1103488.1"/>
    </source>
</evidence>
<dbReference type="Pfam" id="PF13412">
    <property type="entry name" value="HTH_24"/>
    <property type="match status" value="1"/>
</dbReference>
<gene>
    <name evidence="4" type="ORF">NK125_13870</name>
</gene>
<dbReference type="InterPro" id="IPR043129">
    <property type="entry name" value="ATPase_NBD"/>
</dbReference>
<dbReference type="Pfam" id="PF00480">
    <property type="entry name" value="ROK"/>
    <property type="match status" value="1"/>
</dbReference>
<accession>A0ABT1ECG0</accession>
<organism evidence="4 5">
    <name type="scientific">Aequitasia blattaphilus</name>
    <dbReference type="NCBI Taxonomy" id="2949332"/>
    <lineage>
        <taxon>Bacteria</taxon>
        <taxon>Bacillati</taxon>
        <taxon>Bacillota</taxon>
        <taxon>Clostridia</taxon>
        <taxon>Lachnospirales</taxon>
        <taxon>Lachnospiraceae</taxon>
        <taxon>Aequitasia</taxon>
    </lineage>
</organism>
<evidence type="ECO:0000256" key="3">
    <source>
        <dbReference type="ARBA" id="ARBA00022629"/>
    </source>
</evidence>
<keyword evidence="5" id="KW-1185">Reference proteome</keyword>
<dbReference type="Proteomes" id="UP001523566">
    <property type="component" value="Unassembled WGS sequence"/>
</dbReference>
<comment type="similarity">
    <text evidence="2">Belongs to the ROK (NagC/XylR) family.</text>
</comment>
<dbReference type="InterPro" id="IPR036390">
    <property type="entry name" value="WH_DNA-bd_sf"/>
</dbReference>
<evidence type="ECO:0000256" key="2">
    <source>
        <dbReference type="ARBA" id="ARBA00006479"/>
    </source>
</evidence>
<dbReference type="PANTHER" id="PTHR18964:SF149">
    <property type="entry name" value="BIFUNCTIONAL UDP-N-ACETYLGLUCOSAMINE 2-EPIMERASE_N-ACETYLMANNOSAMINE KINASE"/>
    <property type="match status" value="1"/>
</dbReference>
<name>A0ABT1ECG0_9FIRM</name>
<evidence type="ECO:0000256" key="1">
    <source>
        <dbReference type="ARBA" id="ARBA00002486"/>
    </source>
</evidence>
<comment type="function">
    <text evidence="1">Transcriptional repressor of xylose-utilizing enzymes.</text>
</comment>
<dbReference type="SUPFAM" id="SSF46785">
    <property type="entry name" value="Winged helix' DNA-binding domain"/>
    <property type="match status" value="1"/>
</dbReference>